<dbReference type="InParanoid" id="A0A0G4ESL3"/>
<dbReference type="VEuPathDB" id="CryptoDB:Vbra_2421"/>
<keyword evidence="3" id="KW-1185">Reference proteome</keyword>
<evidence type="ECO:0000256" key="1">
    <source>
        <dbReference type="SAM" id="MobiDB-lite"/>
    </source>
</evidence>
<feature type="region of interest" description="Disordered" evidence="1">
    <location>
        <begin position="243"/>
        <end position="277"/>
    </location>
</feature>
<reference evidence="2 3" key="1">
    <citation type="submission" date="2014-11" db="EMBL/GenBank/DDBJ databases">
        <authorList>
            <person name="Zhu J."/>
            <person name="Qi W."/>
            <person name="Song R."/>
        </authorList>
    </citation>
    <scope>NUCLEOTIDE SEQUENCE [LARGE SCALE GENOMIC DNA]</scope>
</reference>
<feature type="compositionally biased region" description="Basic and acidic residues" evidence="1">
    <location>
        <begin position="85"/>
        <end position="96"/>
    </location>
</feature>
<dbReference type="AlphaFoldDB" id="A0A0G4ESL3"/>
<sequence length="277" mass="29795">MDRYVSVLGDGCAYHYVLGDVRVPGRSVHDLGYIGSDCGEAFAGGSGLRHLPAVLRCYGVIDAEVDDICNELDPPASSPQEMANPDDHWLPDEHRPPPPPRRSPPPHDPAAAGQLGLVAMHTHAQQRLDEVVAHTCVVEGTQEGRREGEVCRNLSIAAVDTDELIIRTCYSRPAEQRSLNLYAPATPAAVDSLVKQGVDVRNEQADELSHNRPRLKLTAELLAAAPYVKPSRPVDRLVRQRTGGGEGLQLGTRHASCPAHPGSAPGLRQWGSSGCRG</sequence>
<dbReference type="Proteomes" id="UP000041254">
    <property type="component" value="Unassembled WGS sequence"/>
</dbReference>
<gene>
    <name evidence="2" type="ORF">Vbra_2421</name>
</gene>
<proteinExistence type="predicted"/>
<name>A0A0G4ESL3_VITBC</name>
<feature type="region of interest" description="Disordered" evidence="1">
    <location>
        <begin position="71"/>
        <end position="112"/>
    </location>
</feature>
<organism evidence="2 3">
    <name type="scientific">Vitrella brassicaformis (strain CCMP3155)</name>
    <dbReference type="NCBI Taxonomy" id="1169540"/>
    <lineage>
        <taxon>Eukaryota</taxon>
        <taxon>Sar</taxon>
        <taxon>Alveolata</taxon>
        <taxon>Colpodellida</taxon>
        <taxon>Vitrellaceae</taxon>
        <taxon>Vitrella</taxon>
    </lineage>
</organism>
<evidence type="ECO:0000313" key="3">
    <source>
        <dbReference type="Proteomes" id="UP000041254"/>
    </source>
</evidence>
<protein>
    <submittedName>
        <fullName evidence="2">Uncharacterized protein</fullName>
    </submittedName>
</protein>
<feature type="compositionally biased region" description="Pro residues" evidence="1">
    <location>
        <begin position="97"/>
        <end position="108"/>
    </location>
</feature>
<accession>A0A0G4ESL3</accession>
<evidence type="ECO:0000313" key="2">
    <source>
        <dbReference type="EMBL" id="CEM00676.1"/>
    </source>
</evidence>
<dbReference type="EMBL" id="CDMY01000296">
    <property type="protein sequence ID" value="CEM00676.1"/>
    <property type="molecule type" value="Genomic_DNA"/>
</dbReference>